<dbReference type="Proteomes" id="UP000182763">
    <property type="component" value="Unassembled WGS sequence"/>
</dbReference>
<dbReference type="PIRSF" id="PIRSF000774">
    <property type="entry name" value="RpoN"/>
    <property type="match status" value="1"/>
</dbReference>
<dbReference type="GO" id="GO:0016779">
    <property type="term" value="F:nucleotidyltransferase activity"/>
    <property type="evidence" value="ECO:0007669"/>
    <property type="project" value="UniProtKB-KW"/>
</dbReference>
<keyword evidence="3" id="KW-0808">Transferase</keyword>
<dbReference type="Pfam" id="PF04552">
    <property type="entry name" value="Sigma54_DBD"/>
    <property type="match status" value="1"/>
</dbReference>
<dbReference type="EMBL" id="MNYY01000018">
    <property type="protein sequence ID" value="OIP74698.1"/>
    <property type="molecule type" value="Genomic_DNA"/>
</dbReference>
<comment type="similarity">
    <text evidence="1">Belongs to the sigma-54 factor family.</text>
</comment>
<evidence type="ECO:0000256" key="6">
    <source>
        <dbReference type="ARBA" id="ARBA00023082"/>
    </source>
</evidence>
<dbReference type="PROSITE" id="PS50044">
    <property type="entry name" value="SIGMA54_3"/>
    <property type="match status" value="1"/>
</dbReference>
<feature type="domain" description="RNA polymerase sigma factor 54 DNA-binding" evidence="9">
    <location>
        <begin position="334"/>
        <end position="493"/>
    </location>
</feature>
<accession>A0A1J5GYT8</accession>
<evidence type="ECO:0000256" key="1">
    <source>
        <dbReference type="ARBA" id="ARBA00008798"/>
    </source>
</evidence>
<evidence type="ECO:0000256" key="7">
    <source>
        <dbReference type="ARBA" id="ARBA00023125"/>
    </source>
</evidence>
<evidence type="ECO:0000313" key="12">
    <source>
        <dbReference type="Proteomes" id="UP000182763"/>
    </source>
</evidence>
<protein>
    <submittedName>
        <fullName evidence="11">RNA polymerase sigma-54 factor</fullName>
    </submittedName>
</protein>
<keyword evidence="2" id="KW-0240">DNA-directed RNA polymerase</keyword>
<evidence type="ECO:0000256" key="4">
    <source>
        <dbReference type="ARBA" id="ARBA00022695"/>
    </source>
</evidence>
<evidence type="ECO:0000259" key="9">
    <source>
        <dbReference type="Pfam" id="PF04552"/>
    </source>
</evidence>
<evidence type="ECO:0000256" key="8">
    <source>
        <dbReference type="ARBA" id="ARBA00023163"/>
    </source>
</evidence>
<evidence type="ECO:0000259" key="10">
    <source>
        <dbReference type="Pfam" id="PF04963"/>
    </source>
</evidence>
<dbReference type="GO" id="GO:0003677">
    <property type="term" value="F:DNA binding"/>
    <property type="evidence" value="ECO:0007669"/>
    <property type="project" value="UniProtKB-KW"/>
</dbReference>
<reference evidence="11 12" key="1">
    <citation type="journal article" date="2016" name="Environ. Microbiol.">
        <title>Genomic resolution of a cold subsurface aquifer community provides metabolic insights for novel microbes adapted to high CO concentrations.</title>
        <authorList>
            <person name="Probst A.J."/>
            <person name="Castelle C.J."/>
            <person name="Singh A."/>
            <person name="Brown C.T."/>
            <person name="Anantharaman K."/>
            <person name="Sharon I."/>
            <person name="Hug L.A."/>
            <person name="Burstein D."/>
            <person name="Emerson J.B."/>
            <person name="Thomas B.C."/>
            <person name="Banfield J.F."/>
        </authorList>
    </citation>
    <scope>NUCLEOTIDE SEQUENCE [LARGE SCALE GENOMIC DNA]</scope>
    <source>
        <strain evidence="11">CG2_30_33_13</strain>
    </source>
</reference>
<dbReference type="Pfam" id="PF00309">
    <property type="entry name" value="Sigma54_AID"/>
    <property type="match status" value="1"/>
</dbReference>
<dbReference type="GO" id="GO:0000428">
    <property type="term" value="C:DNA-directed RNA polymerase complex"/>
    <property type="evidence" value="ECO:0007669"/>
    <property type="project" value="UniProtKB-KW"/>
</dbReference>
<keyword evidence="6" id="KW-0731">Sigma factor</keyword>
<dbReference type="GO" id="GO:0001216">
    <property type="term" value="F:DNA-binding transcription activator activity"/>
    <property type="evidence" value="ECO:0007669"/>
    <property type="project" value="InterPro"/>
</dbReference>
<dbReference type="InterPro" id="IPR000394">
    <property type="entry name" value="RNA_pol_sigma_54"/>
</dbReference>
<keyword evidence="5" id="KW-0805">Transcription regulation</keyword>
<dbReference type="PANTHER" id="PTHR32248:SF4">
    <property type="entry name" value="RNA POLYMERASE SIGMA-54 FACTOR"/>
    <property type="match status" value="1"/>
</dbReference>
<proteinExistence type="inferred from homology"/>
<comment type="caution">
    <text evidence="11">The sequence shown here is derived from an EMBL/GenBank/DDBJ whole genome shotgun (WGS) entry which is preliminary data.</text>
</comment>
<keyword evidence="7" id="KW-0238">DNA-binding</keyword>
<name>A0A1J5GYT8_9BACT</name>
<dbReference type="Gene3D" id="1.10.10.60">
    <property type="entry name" value="Homeodomain-like"/>
    <property type="match status" value="1"/>
</dbReference>
<sequence length="496" mass="57632">MKYELSLKQKQKLILTPQLYQSINILQLNLVELKVLIDKELVENPLLEINQEASSMVEKISQEENSNSRTEEPERNIEGDNFFDWLSYLKEKNYPPYSLPGSRLEKENSYENFIYYKESLHEYLLAQLGLVINNNTDYKIGEYLIGNIDDNGYLTFSLDDISGDLNIKRDKIEKILFLIQSFDPPGVGARNLEECLLIQAKYLGLNDVNLETIIKKHLNDLARKAYKKIAKDLKISVFEVQSLADIIKRTFDPKPGREIGDLKEIKYIIPDLTVMKKGEDEYRVFLNDTYLPQIRINSQYQKILDVNNNNSSIVAERLTKRKNISDHEIKDTIKYIEGKLDSARSLLKGIEHRKRTVYQIAEIIVNYQKDFLDEGILYIKPLTLKEVADRLNIHESTVCRAISNKIIQTPRGFLKMNFFFSKGVDMKSGGIVSTDKVKSIIKEYIDNEDHLKPWSDQKLTDLLSKKKGINISRRTVTKYREILEISPSNLRKRFCV</sequence>
<evidence type="ECO:0000256" key="5">
    <source>
        <dbReference type="ARBA" id="ARBA00023015"/>
    </source>
</evidence>
<dbReference type="GO" id="GO:0016987">
    <property type="term" value="F:sigma factor activity"/>
    <property type="evidence" value="ECO:0007669"/>
    <property type="project" value="UniProtKB-KW"/>
</dbReference>
<dbReference type="PANTHER" id="PTHR32248">
    <property type="entry name" value="RNA POLYMERASE SIGMA-54 FACTOR"/>
    <property type="match status" value="1"/>
</dbReference>
<dbReference type="InterPro" id="IPR007046">
    <property type="entry name" value="RNA_pol_sigma_54_core-bd"/>
</dbReference>
<organism evidence="11 12">
    <name type="scientific">Candidatus Infernicultor aquiphilus</name>
    <dbReference type="NCBI Taxonomy" id="1805029"/>
    <lineage>
        <taxon>Bacteria</taxon>
        <taxon>Pseudomonadati</taxon>
        <taxon>Atribacterota</taxon>
        <taxon>Candidatus Phoenicimicrobiia</taxon>
        <taxon>Candidatus Pheonicimicrobiales</taxon>
        <taxon>Candidatus Phoenicimicrobiaceae</taxon>
        <taxon>Candidatus Infernicultor</taxon>
    </lineage>
</organism>
<feature type="domain" description="RNA polymerase sigma factor 54 core-binding" evidence="10">
    <location>
        <begin position="110"/>
        <end position="300"/>
    </location>
</feature>
<gene>
    <name evidence="11" type="ORF">AUK42_00885</name>
</gene>
<keyword evidence="8" id="KW-0804">Transcription</keyword>
<dbReference type="Pfam" id="PF04963">
    <property type="entry name" value="Sigma54_CBD"/>
    <property type="match status" value="1"/>
</dbReference>
<dbReference type="Gene3D" id="1.10.10.1330">
    <property type="entry name" value="RNA polymerase sigma-54 factor, core-binding domain"/>
    <property type="match status" value="1"/>
</dbReference>
<dbReference type="AlphaFoldDB" id="A0A1J5GYT8"/>
<evidence type="ECO:0000313" key="11">
    <source>
        <dbReference type="EMBL" id="OIP74698.1"/>
    </source>
</evidence>
<dbReference type="GO" id="GO:0006352">
    <property type="term" value="P:DNA-templated transcription initiation"/>
    <property type="evidence" value="ECO:0007669"/>
    <property type="project" value="InterPro"/>
</dbReference>
<evidence type="ECO:0000256" key="3">
    <source>
        <dbReference type="ARBA" id="ARBA00022679"/>
    </source>
</evidence>
<dbReference type="STRING" id="1805029.AUK42_00885"/>
<dbReference type="NCBIfam" id="TIGR02395">
    <property type="entry name" value="rpoN_sigma"/>
    <property type="match status" value="1"/>
</dbReference>
<dbReference type="InterPro" id="IPR007634">
    <property type="entry name" value="RNA_pol_sigma_54_DNA-bd"/>
</dbReference>
<dbReference type="PRINTS" id="PR00045">
    <property type="entry name" value="SIGMA54FCT"/>
</dbReference>
<dbReference type="PROSITE" id="PS00718">
    <property type="entry name" value="SIGMA54_2"/>
    <property type="match status" value="1"/>
</dbReference>
<dbReference type="InterPro" id="IPR038709">
    <property type="entry name" value="RpoN_core-bd_sf"/>
</dbReference>
<evidence type="ECO:0000256" key="2">
    <source>
        <dbReference type="ARBA" id="ARBA00022478"/>
    </source>
</evidence>
<keyword evidence="4" id="KW-0548">Nucleotidyltransferase</keyword>